<dbReference type="GO" id="GO:0106018">
    <property type="term" value="F:phosphatidylinositol-3,5-bisphosphate phosphatase activity"/>
    <property type="evidence" value="ECO:0007669"/>
    <property type="project" value="TreeGrafter"/>
</dbReference>
<dbReference type="AlphaFoldDB" id="A0A914BYE1"/>
<organism evidence="6 7">
    <name type="scientific">Acrobeloides nanus</name>
    <dbReference type="NCBI Taxonomy" id="290746"/>
    <lineage>
        <taxon>Eukaryota</taxon>
        <taxon>Metazoa</taxon>
        <taxon>Ecdysozoa</taxon>
        <taxon>Nematoda</taxon>
        <taxon>Chromadorea</taxon>
        <taxon>Rhabditida</taxon>
        <taxon>Tylenchina</taxon>
        <taxon>Cephalobomorpha</taxon>
        <taxon>Cephaloboidea</taxon>
        <taxon>Cephalobidae</taxon>
        <taxon>Acrobeloides</taxon>
    </lineage>
</organism>
<feature type="binding site" evidence="4">
    <location>
        <begin position="278"/>
        <end position="279"/>
    </location>
    <ligand>
        <name>substrate</name>
    </ligand>
</feature>
<evidence type="ECO:0000256" key="4">
    <source>
        <dbReference type="PIRSR" id="PIRSR630564-2"/>
    </source>
</evidence>
<dbReference type="GO" id="GO:0046856">
    <property type="term" value="P:phosphatidylinositol dephosphorylation"/>
    <property type="evidence" value="ECO:0007669"/>
    <property type="project" value="TreeGrafter"/>
</dbReference>
<dbReference type="InterPro" id="IPR048994">
    <property type="entry name" value="PH-GRAM_MTMR6-9"/>
</dbReference>
<dbReference type="Pfam" id="PF21098">
    <property type="entry name" value="PH-GRAM_MTMR6-like"/>
    <property type="match status" value="1"/>
</dbReference>
<reference evidence="7" key="1">
    <citation type="submission" date="2022-11" db="UniProtKB">
        <authorList>
            <consortium name="WormBaseParasite"/>
        </authorList>
    </citation>
    <scope>IDENTIFICATION</scope>
</reference>
<protein>
    <submittedName>
        <fullName evidence="7">Phosphatidylinositol-3-phosphatase</fullName>
    </submittedName>
</protein>
<feature type="active site" description="Phosphocysteine intermediate" evidence="3">
    <location>
        <position position="339"/>
    </location>
</feature>
<dbReference type="SMART" id="SM00404">
    <property type="entry name" value="PTPc_motif"/>
    <property type="match status" value="1"/>
</dbReference>
<name>A0A914BYE1_9BILA</name>
<accession>A0A914BYE1</accession>
<dbReference type="InterPro" id="IPR003595">
    <property type="entry name" value="Tyr_Pase_cat"/>
</dbReference>
<dbReference type="SUPFAM" id="SSF50729">
    <property type="entry name" value="PH domain-like"/>
    <property type="match status" value="1"/>
</dbReference>
<evidence type="ECO:0000259" key="5">
    <source>
        <dbReference type="PROSITE" id="PS51339"/>
    </source>
</evidence>
<dbReference type="InterPro" id="IPR011011">
    <property type="entry name" value="Znf_FYVE_PHD"/>
</dbReference>
<evidence type="ECO:0000256" key="2">
    <source>
        <dbReference type="ARBA" id="ARBA00023098"/>
    </source>
</evidence>
<evidence type="ECO:0000313" key="7">
    <source>
        <dbReference type="WBParaSite" id="ACRNAN_Path_1288.g5030.t1"/>
    </source>
</evidence>
<dbReference type="InterPro" id="IPR010569">
    <property type="entry name" value="Myotubularin-like_Pase_dom"/>
</dbReference>
<dbReference type="PROSITE" id="PS00383">
    <property type="entry name" value="TYR_PHOSPHATASE_1"/>
    <property type="match status" value="1"/>
</dbReference>
<dbReference type="PANTHER" id="PTHR10807">
    <property type="entry name" value="MYOTUBULARIN-RELATED"/>
    <property type="match status" value="1"/>
</dbReference>
<dbReference type="InterPro" id="IPR011993">
    <property type="entry name" value="PH-like_dom_sf"/>
</dbReference>
<dbReference type="InterPro" id="IPR016130">
    <property type="entry name" value="Tyr_Pase_AS"/>
</dbReference>
<dbReference type="PANTHER" id="PTHR10807:SF8">
    <property type="entry name" value="PHOSPHATIDYLINOSITOL-3-PHOSPHATE PHOSPHATASE"/>
    <property type="match status" value="1"/>
</dbReference>
<comment type="similarity">
    <text evidence="1">Belongs to the protein-tyrosine phosphatase family. Non-receptor class myotubularin subfamily.</text>
</comment>
<evidence type="ECO:0000313" key="6">
    <source>
        <dbReference type="Proteomes" id="UP000887540"/>
    </source>
</evidence>
<feature type="domain" description="Myotubularin phosphatase" evidence="5">
    <location>
        <begin position="130"/>
        <end position="503"/>
    </location>
</feature>
<keyword evidence="2" id="KW-0443">Lipid metabolism</keyword>
<dbReference type="GO" id="GO:0005737">
    <property type="term" value="C:cytoplasm"/>
    <property type="evidence" value="ECO:0007669"/>
    <property type="project" value="TreeGrafter"/>
</dbReference>
<sequence length="609" mass="70255">MKFQEIGTTKVKRVQLVDRLGSEANLIGTIHITTSHFIFKAEDTPKEIWISNALIGSIERSSISAAGSRLIIKCKNFQTITLLIPKEKECLDLYETLLRVSKLYNINEAFAFFRKENPDKQVSVKEASNNWFRLNWDEEFKRQEVGDTWKKTDFNAAYAYCDTYPEELWIPANASTQVLIGSCRFRSRARLPVLTYYYKANGAAICRCSQPLAGFSARCVEDENLMELIMGANQSASTLYLIDTRPKVNAMVNKVQGKGFEDVRNYQNMQSHFFDIENIHVMRSSLNKLLDACQKSTSVTEYLKAVESSGWLRHLKILIECGKFISDSILRCISCVVHCSDGWDRTSQTVAIAQLLLDPYYRTIYGFQVLLDKDWLGFGFKFDDRCSHLSANEELLKEASPIFTQFIDVVYQLMRQKPTAFEFNERFLLEINEHAYSCMYGTFLGNCDKDRKDLRVATRTHSLWAHIDSNLEHYKNPFYKSTSYYLNDIDLGPSAFVVWTNLYNQFDTGIQPREYINDVAVNTKEHLNVLETKLKQVNEGKLLPTNFSVKWQSLLNAEECYSRNCGLEYTTRFEKRLYCYNCGKVFCKRCIKVNEHGSRLCAQCLKASS</sequence>
<dbReference type="Gene3D" id="2.30.29.30">
    <property type="entry name" value="Pleckstrin-homology domain (PH domain)/Phosphotyrosine-binding domain (PTB)"/>
    <property type="match status" value="1"/>
</dbReference>
<dbReference type="PROSITE" id="PS51339">
    <property type="entry name" value="PPASE_MYOTUBULARIN"/>
    <property type="match status" value="1"/>
</dbReference>
<feature type="binding site" evidence="4">
    <location>
        <begin position="339"/>
        <end position="345"/>
    </location>
    <ligand>
        <name>substrate</name>
    </ligand>
</feature>
<dbReference type="SUPFAM" id="SSF52799">
    <property type="entry name" value="(Phosphotyrosine protein) phosphatases II"/>
    <property type="match status" value="1"/>
</dbReference>
<evidence type="ECO:0000256" key="1">
    <source>
        <dbReference type="ARBA" id="ARBA00007471"/>
    </source>
</evidence>
<keyword evidence="6" id="KW-1185">Reference proteome</keyword>
<dbReference type="InterPro" id="IPR029021">
    <property type="entry name" value="Prot-tyrosine_phosphatase-like"/>
</dbReference>
<dbReference type="SUPFAM" id="SSF57903">
    <property type="entry name" value="FYVE/PHD zinc finger"/>
    <property type="match status" value="1"/>
</dbReference>
<evidence type="ECO:0000256" key="3">
    <source>
        <dbReference type="PIRSR" id="PIRSR630564-1"/>
    </source>
</evidence>
<dbReference type="InterPro" id="IPR030564">
    <property type="entry name" value="Myotubularin"/>
</dbReference>
<dbReference type="Proteomes" id="UP000887540">
    <property type="component" value="Unplaced"/>
</dbReference>
<dbReference type="WBParaSite" id="ACRNAN_Path_1288.g5030.t1">
    <property type="protein sequence ID" value="ACRNAN_Path_1288.g5030.t1"/>
    <property type="gene ID" value="ACRNAN_Path_1288.g5030"/>
</dbReference>
<dbReference type="Pfam" id="PF06602">
    <property type="entry name" value="Myotub-related"/>
    <property type="match status" value="1"/>
</dbReference>
<dbReference type="GO" id="GO:0004438">
    <property type="term" value="F:phosphatidylinositol-3-phosphate phosphatase activity"/>
    <property type="evidence" value="ECO:0007669"/>
    <property type="project" value="TreeGrafter"/>
</dbReference>
<proteinExistence type="inferred from homology"/>